<keyword evidence="5" id="KW-0378">Hydrolase</keyword>
<keyword evidence="7" id="KW-0346">Stress response</keyword>
<evidence type="ECO:0000256" key="3">
    <source>
        <dbReference type="ARBA" id="ARBA00022722"/>
    </source>
</evidence>
<evidence type="ECO:0000256" key="7">
    <source>
        <dbReference type="ARBA" id="ARBA00023016"/>
    </source>
</evidence>
<dbReference type="EMBL" id="NAPY01000003">
    <property type="protein sequence ID" value="MUL35360.1"/>
    <property type="molecule type" value="Genomic_DNA"/>
</dbReference>
<gene>
    <name evidence="8" type="ORF">BWI75_03040</name>
</gene>
<dbReference type="PANTHER" id="PTHR34873:SF3">
    <property type="entry name" value="ADDICTION MODULE TOXIN, HICA FAMILY"/>
    <property type="match status" value="1"/>
</dbReference>
<evidence type="ECO:0000256" key="2">
    <source>
        <dbReference type="ARBA" id="ARBA00022649"/>
    </source>
</evidence>
<dbReference type="GO" id="GO:0004519">
    <property type="term" value="F:endonuclease activity"/>
    <property type="evidence" value="ECO:0007669"/>
    <property type="project" value="UniProtKB-KW"/>
</dbReference>
<evidence type="ECO:0000313" key="9">
    <source>
        <dbReference type="Proteomes" id="UP000441797"/>
    </source>
</evidence>
<keyword evidence="9" id="KW-1185">Reference proteome</keyword>
<organism evidence="8 9">
    <name type="scientific">Gloeocapsopsis dulcis AAB1 = 1H9</name>
    <dbReference type="NCBI Taxonomy" id="1433147"/>
    <lineage>
        <taxon>Bacteria</taxon>
        <taxon>Bacillati</taxon>
        <taxon>Cyanobacteriota</taxon>
        <taxon>Cyanophyceae</taxon>
        <taxon>Oscillatoriophycideae</taxon>
        <taxon>Chroococcales</taxon>
        <taxon>Chroococcaceae</taxon>
        <taxon>Gloeocapsopsis</taxon>
        <taxon>Gloeocapsopsis dulcis</taxon>
    </lineage>
</organism>
<evidence type="ECO:0000313" key="8">
    <source>
        <dbReference type="EMBL" id="MUL35360.1"/>
    </source>
</evidence>
<evidence type="ECO:0000256" key="6">
    <source>
        <dbReference type="ARBA" id="ARBA00022884"/>
    </source>
</evidence>
<comment type="similarity">
    <text evidence="1">Belongs to the HicA mRNA interferase family.</text>
</comment>
<dbReference type="Gene3D" id="3.30.920.30">
    <property type="entry name" value="Hypothetical protein"/>
    <property type="match status" value="1"/>
</dbReference>
<protein>
    <recommendedName>
        <fullName evidence="10">Addiction module toxin, HicA family</fullName>
    </recommendedName>
</protein>
<name>A0A6N8FQ49_9CHRO</name>
<dbReference type="PANTHER" id="PTHR34873">
    <property type="entry name" value="SSR1766 PROTEIN"/>
    <property type="match status" value="1"/>
</dbReference>
<evidence type="ECO:0000256" key="4">
    <source>
        <dbReference type="ARBA" id="ARBA00022759"/>
    </source>
</evidence>
<dbReference type="GO" id="GO:0003729">
    <property type="term" value="F:mRNA binding"/>
    <property type="evidence" value="ECO:0007669"/>
    <property type="project" value="InterPro"/>
</dbReference>
<dbReference type="OrthoDB" id="121656at2"/>
<dbReference type="Pfam" id="PF07927">
    <property type="entry name" value="HicA_toxin"/>
    <property type="match status" value="1"/>
</dbReference>
<dbReference type="InterPro" id="IPR012933">
    <property type="entry name" value="HicA_mRNA_interferase"/>
</dbReference>
<reference evidence="8 9" key="1">
    <citation type="journal article" date="2019" name="Front. Microbiol.">
        <title>Genomic Features for Desiccation Tolerance and Sugar Biosynthesis in the Extremophile Gloeocapsopsis sp. UTEX B3054.</title>
        <authorList>
            <person name="Urrejola C."/>
            <person name="Alcorta J."/>
            <person name="Salas L."/>
            <person name="Vasquez M."/>
            <person name="Polz M.F."/>
            <person name="Vicuna R."/>
            <person name="Diez B."/>
        </authorList>
    </citation>
    <scope>NUCLEOTIDE SEQUENCE [LARGE SCALE GENOMIC DNA]</scope>
    <source>
        <strain evidence="8 9">1H9</strain>
    </source>
</reference>
<dbReference type="Proteomes" id="UP000441797">
    <property type="component" value="Unassembled WGS sequence"/>
</dbReference>
<keyword evidence="6" id="KW-0694">RNA-binding</keyword>
<dbReference type="GO" id="GO:0016787">
    <property type="term" value="F:hydrolase activity"/>
    <property type="evidence" value="ECO:0007669"/>
    <property type="project" value="UniProtKB-KW"/>
</dbReference>
<keyword evidence="3" id="KW-0540">Nuclease</keyword>
<dbReference type="AlphaFoldDB" id="A0A6N8FQ49"/>
<sequence>MSSRLPRVSATEVIKVLEKIGFALSRQSGSHKIYKNAEGRRVTMPYHGNTILKLKTFKSILSDAGLTIEEFIELLKSS</sequence>
<accession>A0A6N8FQ49</accession>
<evidence type="ECO:0000256" key="1">
    <source>
        <dbReference type="ARBA" id="ARBA00006620"/>
    </source>
</evidence>
<dbReference type="InterPro" id="IPR038570">
    <property type="entry name" value="HicA_sf"/>
</dbReference>
<dbReference type="SUPFAM" id="SSF54786">
    <property type="entry name" value="YcfA/nrd intein domain"/>
    <property type="match status" value="1"/>
</dbReference>
<comment type="caution">
    <text evidence="8">The sequence shown here is derived from an EMBL/GenBank/DDBJ whole genome shotgun (WGS) entry which is preliminary data.</text>
</comment>
<proteinExistence type="inferred from homology"/>
<keyword evidence="4" id="KW-0255">Endonuclease</keyword>
<dbReference type="RefSeq" id="WP_105218025.1">
    <property type="nucleotide sequence ID" value="NZ_CAWNSU010000075.1"/>
</dbReference>
<evidence type="ECO:0008006" key="10">
    <source>
        <dbReference type="Google" id="ProtNLM"/>
    </source>
</evidence>
<keyword evidence="2" id="KW-1277">Toxin-antitoxin system</keyword>
<evidence type="ECO:0000256" key="5">
    <source>
        <dbReference type="ARBA" id="ARBA00022801"/>
    </source>
</evidence>